<sequence>MQFIDLENWNRKEHFEFFSSLKSPYFGFTTEVDCTKAFENTRKNGQSFFAYYLYKSMVAINKVDALKLRIVDNKIALFDSLHVGSTIGRADGTFGFSYFEYSEDFSVFNERLQEQITTVHNTKGLGIKNEGLPPNHIRHTTIPWHSFTSILHPTNFDPKECIPKIAFGKFSVRDGKKMMPVSIEAHHGLADGIDLAKYFEAFQGELDRE</sequence>
<dbReference type="GO" id="GO:0008811">
    <property type="term" value="F:chloramphenicol O-acetyltransferase activity"/>
    <property type="evidence" value="ECO:0007669"/>
    <property type="project" value="InterPro"/>
</dbReference>
<protein>
    <submittedName>
        <fullName evidence="3">Chloramphenicol O-acetyltransferase type A</fullName>
    </submittedName>
    <submittedName>
        <fullName evidence="2">Chloramphenicol acetyltransferase</fullName>
    </submittedName>
</protein>
<dbReference type="PANTHER" id="PTHR38474">
    <property type="entry name" value="SLR0299 PROTEIN"/>
    <property type="match status" value="1"/>
</dbReference>
<feature type="active site" description="Proton acceptor" evidence="1">
    <location>
        <position position="187"/>
    </location>
</feature>
<dbReference type="Proteomes" id="UP000186246">
    <property type="component" value="Unassembled WGS sequence"/>
</dbReference>
<evidence type="ECO:0000313" key="5">
    <source>
        <dbReference type="Proteomes" id="UP000238314"/>
    </source>
</evidence>
<organism evidence="3 4">
    <name type="scientific">Chryseobacterium piscicola</name>
    <dbReference type="NCBI Taxonomy" id="551459"/>
    <lineage>
        <taxon>Bacteria</taxon>
        <taxon>Pseudomonadati</taxon>
        <taxon>Bacteroidota</taxon>
        <taxon>Flavobacteriia</taxon>
        <taxon>Flavobacteriales</taxon>
        <taxon>Weeksellaceae</taxon>
        <taxon>Chryseobacterium group</taxon>
        <taxon>Chryseobacterium</taxon>
    </lineage>
</organism>
<gene>
    <name evidence="2" type="ORF">B0A70_02970</name>
    <name evidence="3" type="ORF">SAMN05421796_102334</name>
</gene>
<dbReference type="Pfam" id="PF00302">
    <property type="entry name" value="CAT"/>
    <property type="match status" value="1"/>
</dbReference>
<dbReference type="OrthoDB" id="9801766at2"/>
<name>A0A1N7LHT1_9FLAO</name>
<dbReference type="InterPro" id="IPR001707">
    <property type="entry name" value="Cmp_AcTrfase"/>
</dbReference>
<dbReference type="SUPFAM" id="SSF52777">
    <property type="entry name" value="CoA-dependent acyltransferases"/>
    <property type="match status" value="1"/>
</dbReference>
<keyword evidence="5" id="KW-1185">Reference proteome</keyword>
<proteinExistence type="predicted"/>
<dbReference type="Gene3D" id="3.30.559.10">
    <property type="entry name" value="Chloramphenicol acetyltransferase-like domain"/>
    <property type="match status" value="1"/>
</dbReference>
<dbReference type="EMBL" id="FTOJ01000002">
    <property type="protein sequence ID" value="SIS73398.1"/>
    <property type="molecule type" value="Genomic_DNA"/>
</dbReference>
<evidence type="ECO:0000313" key="2">
    <source>
        <dbReference type="EMBL" id="PQA97637.1"/>
    </source>
</evidence>
<dbReference type="PIRSF" id="PIRSF000440">
    <property type="entry name" value="CAT"/>
    <property type="match status" value="1"/>
</dbReference>
<dbReference type="Proteomes" id="UP000238314">
    <property type="component" value="Unassembled WGS sequence"/>
</dbReference>
<dbReference type="InterPro" id="IPR023213">
    <property type="entry name" value="CAT-like_dom_sf"/>
</dbReference>
<reference evidence="3" key="3">
    <citation type="submission" date="2017-01" db="EMBL/GenBank/DDBJ databases">
        <authorList>
            <person name="Mah S.A."/>
            <person name="Swanson W.J."/>
            <person name="Moy G.W."/>
            <person name="Vacquier V.D."/>
        </authorList>
    </citation>
    <scope>NUCLEOTIDE SEQUENCE [LARGE SCALE GENOMIC DNA]</scope>
    <source>
        <strain evidence="3">DSM 21068</strain>
    </source>
</reference>
<evidence type="ECO:0000313" key="4">
    <source>
        <dbReference type="Proteomes" id="UP000186246"/>
    </source>
</evidence>
<reference evidence="2 5" key="1">
    <citation type="submission" date="2016-11" db="EMBL/GenBank/DDBJ databases">
        <title>Whole genomes of Flavobacteriaceae.</title>
        <authorList>
            <person name="Stine C."/>
            <person name="Li C."/>
            <person name="Tadesse D."/>
        </authorList>
    </citation>
    <scope>NUCLEOTIDE SEQUENCE [LARGE SCALE GENOMIC DNA]</scope>
    <source>
        <strain evidence="2 5">DSM 21068</strain>
    </source>
</reference>
<dbReference type="PANTHER" id="PTHR38474:SF1">
    <property type="entry name" value="SLR0299 PROTEIN"/>
    <property type="match status" value="1"/>
</dbReference>
<keyword evidence="3" id="KW-0808">Transferase</keyword>
<evidence type="ECO:0000313" key="3">
    <source>
        <dbReference type="EMBL" id="SIS73398.1"/>
    </source>
</evidence>
<evidence type="ECO:0000256" key="1">
    <source>
        <dbReference type="PIRSR" id="PIRSR000440-1"/>
    </source>
</evidence>
<dbReference type="SMART" id="SM01059">
    <property type="entry name" value="CAT"/>
    <property type="match status" value="1"/>
</dbReference>
<reference evidence="4" key="2">
    <citation type="submission" date="2017-01" db="EMBL/GenBank/DDBJ databases">
        <authorList>
            <person name="Varghese N."/>
            <person name="Submissions S."/>
        </authorList>
    </citation>
    <scope>NUCLEOTIDE SEQUENCE [LARGE SCALE GENOMIC DNA]</scope>
    <source>
        <strain evidence="4">DSM 21068</strain>
    </source>
</reference>
<accession>A0A1N7LHT1</accession>
<dbReference type="EMBL" id="MUGO01000002">
    <property type="protein sequence ID" value="PQA97637.1"/>
    <property type="molecule type" value="Genomic_DNA"/>
</dbReference>
<dbReference type="RefSeq" id="WP_076450693.1">
    <property type="nucleotide sequence ID" value="NZ_FTOJ01000002.1"/>
</dbReference>
<dbReference type="AlphaFoldDB" id="A0A1N7LHT1"/>